<dbReference type="eggNOG" id="KOG1809">
    <property type="taxonomic scope" value="Eukaryota"/>
</dbReference>
<accession>Q4QHS5</accession>
<feature type="region of interest" description="Disordered" evidence="3">
    <location>
        <begin position="4715"/>
        <end position="4771"/>
    </location>
</feature>
<evidence type="ECO:0000256" key="3">
    <source>
        <dbReference type="SAM" id="MobiDB-lite"/>
    </source>
</evidence>
<dbReference type="GeneID" id="5649531"/>
<reference evidence="5 6" key="1">
    <citation type="journal article" date="2005" name="Science">
        <title>The genome of the kinetoplastid parasite, Leishmania major.</title>
        <authorList>
            <person name="Ivens A.C."/>
            <person name="Peacock C.S."/>
            <person name="Worthey E.A."/>
            <person name="Murphy L."/>
            <person name="Aggarwal G."/>
            <person name="Berriman M."/>
            <person name="Sisk E."/>
            <person name="Rajandream M.A."/>
            <person name="Adlem E."/>
            <person name="Aert R."/>
            <person name="Anupama A."/>
            <person name="Apostolou Z."/>
            <person name="Attipoe P."/>
            <person name="Bason N."/>
            <person name="Bauser C."/>
            <person name="Beck A."/>
            <person name="Beverley S.M."/>
            <person name="Bianchettin G."/>
            <person name="Borzym K."/>
            <person name="Bothe G."/>
            <person name="Bruschi C.V."/>
            <person name="Collins M."/>
            <person name="Cadag E."/>
            <person name="Ciarloni L."/>
            <person name="Clayton C."/>
            <person name="Coulson R.M."/>
            <person name="Cronin A."/>
            <person name="Cruz A.K."/>
            <person name="Davies R.M."/>
            <person name="De Gaudenzi J."/>
            <person name="Dobson D.E."/>
            <person name="Duesterhoeft A."/>
            <person name="Fazelina G."/>
            <person name="Fosker N."/>
            <person name="Frasch A.C."/>
            <person name="Fraser A."/>
            <person name="Fuchs M."/>
            <person name="Gabel C."/>
            <person name="Goble A."/>
            <person name="Goffeau A."/>
            <person name="Harris D."/>
            <person name="Hertz-Fowler C."/>
            <person name="Hilbert H."/>
            <person name="Horn D."/>
            <person name="Huang Y."/>
            <person name="Klages S."/>
            <person name="Knights A."/>
            <person name="Kube M."/>
            <person name="Larke N."/>
            <person name="Litvin L."/>
            <person name="Lord A."/>
            <person name="Louie T."/>
            <person name="Marra M."/>
            <person name="Masuy D."/>
            <person name="Matthews K."/>
            <person name="Michaeli S."/>
            <person name="Mottram J.C."/>
            <person name="Muller-Auer S."/>
            <person name="Munden H."/>
            <person name="Nelson S."/>
            <person name="Norbertczak H."/>
            <person name="Oliver K."/>
            <person name="O'neil S."/>
            <person name="Pentony M."/>
            <person name="Pohl T.M."/>
            <person name="Price C."/>
            <person name="Purnelle B."/>
            <person name="Quail M.A."/>
            <person name="Rabbinowitsch E."/>
            <person name="Reinhardt R."/>
            <person name="Rieger M."/>
            <person name="Rinta J."/>
            <person name="Robben J."/>
            <person name="Robertson L."/>
            <person name="Ruiz J.C."/>
            <person name="Rutter S."/>
            <person name="Saunders D."/>
            <person name="Schafer M."/>
            <person name="Schein J."/>
            <person name="Schwartz D.C."/>
            <person name="Seeger K."/>
            <person name="Seyler A."/>
            <person name="Sharp S."/>
            <person name="Shin H."/>
            <person name="Sivam D."/>
            <person name="Squares R."/>
            <person name="Squares S."/>
            <person name="Tosato V."/>
            <person name="Vogt C."/>
            <person name="Volckaert G."/>
            <person name="Wambutt R."/>
            <person name="Warren T."/>
            <person name="Wedler H."/>
            <person name="Woodward J."/>
            <person name="Zhou S."/>
            <person name="Zimmermann W."/>
            <person name="Smith D.F."/>
            <person name="Blackwell J.M."/>
            <person name="Stuart K.D."/>
            <person name="Barrell B."/>
            <person name="Myler P.J."/>
        </authorList>
    </citation>
    <scope>NUCLEOTIDE SEQUENCE [LARGE SCALE GENOMIC DNA]</scope>
    <source>
        <strain evidence="6">MHOM/IL/81/Friedlin</strain>
    </source>
</reference>
<keyword evidence="2" id="KW-0813">Transport</keyword>
<feature type="region of interest" description="Disordered" evidence="3">
    <location>
        <begin position="2917"/>
        <end position="2952"/>
    </location>
</feature>
<feature type="region of interest" description="Disordered" evidence="3">
    <location>
        <begin position="1987"/>
        <end position="2019"/>
    </location>
</feature>
<dbReference type="PANTHER" id="PTHR16166:SF93">
    <property type="entry name" value="INTERMEMBRANE LIPID TRANSFER PROTEIN VPS13"/>
    <property type="match status" value="1"/>
</dbReference>
<feature type="compositionally biased region" description="Polar residues" evidence="3">
    <location>
        <begin position="3242"/>
        <end position="3253"/>
    </location>
</feature>
<feature type="region of interest" description="Disordered" evidence="3">
    <location>
        <begin position="2616"/>
        <end position="2637"/>
    </location>
</feature>
<feature type="compositionally biased region" description="Basic residues" evidence="3">
    <location>
        <begin position="3689"/>
        <end position="3699"/>
    </location>
</feature>
<feature type="compositionally biased region" description="Basic and acidic residues" evidence="3">
    <location>
        <begin position="2006"/>
        <end position="2015"/>
    </location>
</feature>
<organism evidence="5 6">
    <name type="scientific">Leishmania major</name>
    <dbReference type="NCBI Taxonomy" id="5664"/>
    <lineage>
        <taxon>Eukaryota</taxon>
        <taxon>Discoba</taxon>
        <taxon>Euglenozoa</taxon>
        <taxon>Kinetoplastea</taxon>
        <taxon>Metakinetoplastina</taxon>
        <taxon>Trypanosomatida</taxon>
        <taxon>Trypanosomatidae</taxon>
        <taxon>Leishmaniinae</taxon>
        <taxon>Leishmania</taxon>
    </lineage>
</organism>
<feature type="compositionally biased region" description="Polar residues" evidence="3">
    <location>
        <begin position="3574"/>
        <end position="3583"/>
    </location>
</feature>
<evidence type="ECO:0000259" key="4">
    <source>
        <dbReference type="Pfam" id="PF12624"/>
    </source>
</evidence>
<reference evidence="5 6" key="2">
    <citation type="journal article" date="2011" name="Genome Res.">
        <title>Chromosome and gene copy number variation allow major structural change between species and strains of Leishmania.</title>
        <authorList>
            <person name="Rogers M.B."/>
            <person name="Hilley J.D."/>
            <person name="Dickens N.J."/>
            <person name="Wilkes J."/>
            <person name="Bates P.A."/>
            <person name="Depledge D.P."/>
            <person name="Harris D."/>
            <person name="Her Y."/>
            <person name="Herzyk P."/>
            <person name="Imamura H."/>
            <person name="Otto T.D."/>
            <person name="Sanders M."/>
            <person name="Seeger K."/>
            <person name="Dujardin J.C."/>
            <person name="Berriman M."/>
            <person name="Smith D.F."/>
            <person name="Hertz-Fowler C."/>
            <person name="Mottram J.C."/>
        </authorList>
    </citation>
    <scope>NUCLEOTIDE SEQUENCE [LARGE SCALE GENOMIC DNA]</scope>
    <source>
        <strain evidence="6">MHOM/IL/81/Friedlin</strain>
    </source>
</reference>
<evidence type="ECO:0000256" key="2">
    <source>
        <dbReference type="ARBA" id="ARBA00022448"/>
    </source>
</evidence>
<evidence type="ECO:0000313" key="5">
    <source>
        <dbReference type="EMBL" id="CAJ02806.1"/>
    </source>
</evidence>
<dbReference type="InParanoid" id="Q4QHS5"/>
<dbReference type="VEuPathDB" id="TriTrypDB:LmjF.09.0990"/>
<feature type="region of interest" description="Disordered" evidence="3">
    <location>
        <begin position="3663"/>
        <end position="3708"/>
    </location>
</feature>
<dbReference type="GO" id="GO:0045053">
    <property type="term" value="P:protein retention in Golgi apparatus"/>
    <property type="evidence" value="ECO:0000318"/>
    <property type="project" value="GO_Central"/>
</dbReference>
<feature type="compositionally biased region" description="Acidic residues" evidence="3">
    <location>
        <begin position="5346"/>
        <end position="5359"/>
    </location>
</feature>
<gene>
    <name evidence="5" type="ORF">LMJF_09_0990</name>
</gene>
<feature type="region of interest" description="Disordered" evidence="3">
    <location>
        <begin position="2333"/>
        <end position="2394"/>
    </location>
</feature>
<feature type="region of interest" description="Disordered" evidence="3">
    <location>
        <begin position="3166"/>
        <end position="3253"/>
    </location>
</feature>
<feature type="compositionally biased region" description="Low complexity" evidence="3">
    <location>
        <begin position="1988"/>
        <end position="2001"/>
    </location>
</feature>
<dbReference type="VEuPathDB" id="TriTrypDB:LMJLV39_090016200"/>
<feature type="compositionally biased region" description="Low complexity" evidence="3">
    <location>
        <begin position="3175"/>
        <end position="3189"/>
    </location>
</feature>
<protein>
    <recommendedName>
        <fullName evidence="4">Chorein N-terminal domain-containing protein</fullName>
    </recommendedName>
</protein>
<dbReference type="PANTHER" id="PTHR16166">
    <property type="entry name" value="VACUOLAR PROTEIN SORTING-ASSOCIATED PROTEIN VPS13"/>
    <property type="match status" value="1"/>
</dbReference>
<feature type="compositionally biased region" description="Low complexity" evidence="3">
    <location>
        <begin position="1178"/>
        <end position="1192"/>
    </location>
</feature>
<name>Q4QHS5_LEIMA</name>
<sequence length="5381" mass="578921">MVFAGYVAFILSTYLGKFIKRLNKDSVNVSLLRGSIELKKLELLPDLLYSCEHLQLESGTIGSLSFKIPWHSLYRKRCEVVVRDVSITVAPKHQRSDTATAFFRSKEEFLTAVRGALADATKHEKTQKDSKSGFLCRLQQTILKNLAFRLENLSFQLEDKTGCWKGQTARVQARFGRLTCEATDSNYKPTFVQPEDSIANESLYRLVSYEGVSVRLLYSSKGEELLQRRSSQSQNSESVDSFIDAEEVLVSSEGAMTIYLQKQSATVQTERRVFAALMTRKTTLQWSASCTTAIGILLESVKQAPRRAFFWSNRPASRIRVGDPAGTSRWWFYAIGKVVTYQKARRDRRRFDWAVYQRRKLFLASLFTFCLQLLKAPWIPSGEEQSLSEDQLVRTSAQDVMACWNAARECFAQFQRTKRPPQGSAYEQYLQYFYLNEQKSREEPLLESSPLTALPAEIGLTIECAELAVSLDQNLRGVTNQTYIGITASRDKLCVQLSAATATVVAEVDEDKPVLAITGGDTAGVWLMASKVGHSPASVELVIEEMVVCLDLSFQELLVTKVASYTVAARPFLNQDFSDVSTAAVLVGNKVDHLEVRTQQEPFSSFSIIVKFVTGKADGVWLHAQCAQLALALSRPPAVEIQEISAVVNDATLVQLSSVAVTPAVGSDGIHIEVVTDSANISTNVEGFEYVKLLLGFMRQQWSSRTNSFVSDLQARSSGDAKQDALSKEKSQVNLALRFEFIEYGALALEAFSIRTTFGDGWHIHLSAAGGTTEGWCHSISPRPQEPFIDIHVWAGAFLVYSPFADSIEDNGITFTCNFNHVTVCLGNDLISSLESLYDTVMMILYDDEDRHVYLSERDKYTTPQIIGLFTGSHMMLLLDSKGGDLTLLPGHADTAVAAAAATAAARSADYCRPGATPLPTPPPLTVELLGEECLHVSLQRYGDKRMDVHVVLQSGVNAYLIGAPAHIPLFVPRDSMRAEVDLHLCSPSAMDLPIFPYGRLNVVVKLSNVATVMHIPTLTAVWTYFDTPSLPLCRLRNIGLRLHFSSRPSHPGATLAPRSPASASVEAVGAAAFAHISRPSEGGARSASAPVSTLAQCDVYSMPVFPSDMRLSVEIAESELYYPWGEGSVAPLYLHAELPNCEVVMLSRDGCVEVTVRGFMTMPRVRPALHTIPRAMSETTAQSAEASTTRTVAESSGEHGSYKKAPPSRTSEEHAAITTDAAVDGGSTARPCSSRGTSSTAQQTNRRARTAHSPAAAQAAFPSEEYLAAPQHCASPPLASSLIQVHVVYTIDSRPPFSPGNPDESLRVSLTATAVPGMGALPGPLHASLRSPAEVATWLTFFTFFDLTNTVSLSTSSCAATVSPTFVSAGNKNSGGSGGSMPTSAAQSPRRLIMNVHTSPIVFHLPFAAAAAVLWEGLDFVASPGYSALRIPKLDVLVHEQLWCTAATGVAASVQRLATLRDNGYAVLSLRSSSSGSIGEVDMAPAILFESHATGPTAAEVHRRLVLPAIVGHLAHATTLVQLQQCSTLAAVSAVFAARNAQTALLNAVIVQESQRRKLRYACCCATSAGGRGSSGTDADAEAQLLPLLSPPLAIHIHSGCLTFEWMSGLQQGLRAGVTVAFANARCNDYDAHNHLSAAQPTDDSCDTTAHCPQRFPLAVTMPLIMEVEAVEAYAWWTNTESTSTAEAAVGEEVASLEDPQSTSKQHPSVPLVTACMPLLLYPVQVHTRIDTAAQAADTDTGKAARERGTTAAAASGTCLSVQQEDARVATSEEELKLGSAVSSGDDTIGTVARRSQSLSSATLHTMPSTPSDRSSVTAAAVPTAIMYPMRPAEALRTSVFLVTPIHVVLNNSAYVVLSEMLLHKVQGTSAATAAGAQGAAAEATPPVSQGVAIVSQYYLKHCVVELPTAARGSAAISSDSASSPFPTLACSRSGPSSYTRSVRNSFGGSSGGHASSLLVRAQAARAKTIYVFRYDSAPKQRVWVESQSQPSWQPDQQQPNGDNSVEKGGERGLEPSLNGAAEIAEVEKRGVPMSHIPLSSPYAMDGMRMLEAPAAHDGPANLRGGRVHAGHSRLSSPSMVQEEKRREPHRRPRPSTQVTRVVSTLGPQDATQPRLPMRMTVAEVCLRLVYYRDVETVAAAVSEERRFWQRYAAVHASARRAAAASPAPATTTEAPCLMTFLAASVAPLRSLHPASTNSSTARSRISRNASPLKRSRTPLRWGQAPASPASAHQLLLAPTAMLEEACVDALCVRLSGIIVSRFTDARSVQLESCVCTSVKSPSRPLLSTTQVELYVPSSAVAYPSAGEAATTVTRDLQGATWVTEVLRDMETAPEAESVGASPTMSPKDTNAIAAPSAPVLPQPKPSDPTRQAIRSHSADSPSSAAAPTAASTSVNGWNCNGDGAHRQAIVMQTDVGCRLETLTIDLSAAALRAWLSCLVEQPVAALRAATEEEKRAEPVADRSQRAVVVATTTTPILSPVQWKPGQGLRVHEIREAFWNLEHDITLSRDGLVLVFSSQETNLLTVYLNGHDITLDPSLLHRPAGLQRVVMIVQGGLTVRFVGSGRVRLPLALWSSSLVETTANVGLETALLPFMAIGEGSYLECAQVRLGFTEPSAESSAGGGNGREPTASSQRPVPDSLAFISKALAGVKAEEGSKDASVDASPLPPPSSHAGPHQSQLVHRNIHLYVPHISVIIEPRRESRQLHIRTAVESWMSLCNGRLLRDDVRCTGFMVLSESVYDAATTTARTTVLAPVNVSVCSRNGRHHAVSLGPVQVDLGRADLLIISTYAGELQALRLYAKHLTHSKVERAFLEVVEATLAWKASAATTNNTGVHGEEDEHDSELYDDADSSDTSEEKKGNEERRSSGPRGGAAREQSVAAVPPSRTDFAHANHASDASGEAASTAAVREGAMSIDRPLSSSTGPRRESHRQPSRPATMQGSATRRTGTTKTLLRQAVAGSEVQEEVRSHVCAEDDQTCCVPTVDVRRQQQQQQQRRRQRLLRRRQSRGFSWVVFTFSVEVIFSDHRYPLMQVCVQDVMVRRTSSSALASTSLVRCQRASVRVHGRGRWDVLLKPSAALTWSLTQTVSRHSSNRHVSLVVEGVHWRCSHLIVAKLLYMNRQFSTLVASLRRRLTMAAAAGGEASSAAAPASVADVAMTPAVTKFRGEDDSGRDTSSNTTADSASVSTDGDDSSDSGDSKRSSSSSRQSNASTETFSDASSQRRRRQLRQDAAAMGAGGQSADSSLTMEATPSSSSFAASSSVAVNEVPITAVTTAADRLAATMRSSQRGGHSRPSMTAGAGAPASTVAVSPGMATHRLLNSFSHTLFAGICECVAATTVSATATPDVLSAAARSADSSSLQPTAEPAVPMLWRCNELYWLPPASTTDIFISYRRAHSLMLTFFTAECVEWDGVNCVWTLNAKGETALAARAIVSTAKPSPTVPPLRQQQQLDTSRGTVSAATTNWFAFTSLQYGMARALTICTTASRGAVAAPASTPATATGISEYGGGNGSGGGCKVLAYSLALTCVDPEEEADTSRYPIVVASGESDDDGLTPVPHQQQQRQRHARRRSFTASSADASAPLSRSASSMCVGSLKKGGALLCGSTSKGAALRMARGSSSSRADASDLTSNNFVPAQRVEPLLHRSHGCYDRLQMAQCGAASTHSLPDQRRSSATISTTTDNQKPAAQRRGRPHSRSPGRVPPAVHRRYLQPPYHVKTASTPVPSWQDTEGGGGDLLVVRLQARSSLFNETGCTLQLLSSLQLLTALNSVDDAPSLPTTLTTVPPGWQLPLNEEDVHNEVVLRVCCPSTRWMPSPAALSATTASPTRVTVSGHTAGVAETMDDATAHLGWYETRTVLGQLQSGRFLSFRRVDVAGDAVGPPVDVAGAATANDSASSLHRCATSSRPRGDHDERLLILFVIHTYSADGLMQHISLYPRLTLINHLGLTARVVVFQQDPLAGPQTPDEATLIAKWTAPRVGRGLHDQERFYRSLVALGIHDALPHQHALPLHLCTYGSNLILGLSFTQSTGDAFFTADLRPVVTHLRDAVDRHPRLLQLRDSHGRAFYVQVSVMSRTVVLSVALWVYNLTEYPLLMSDGFLQRRLCPGQNSTSGIIPSQGEPFLIGCQLADFTQGFFAIGMDGGWSSAVPIDVGSSGVFVSVLSQLGIARSCNYSILFPNAQEGRPMVIQITPRWVFYNNTPKQLRLQFQFPGLETAMQQAEKRRRRLRMREMDATAAENDIEAAAVPAGDAGAALQGARHRLLLKADDTVGALNSIAAVQLNPGDYHVSCIGPIEGNQFRVQEVLQGILPTIASIDAAGRVGHRDVSSYYESQYTPYMDVDRPGEATFNLWAAPRALGKQLAVNYGSDLIVQWPSAPHPTELEPHDMYSADAVITERIAVAVQSADNVLAVLLQPIQGTKILLQNRTQSHTVMARQLGSSRRNCIPPRQNRFFLWEDARQEHTIRVHLLGYKGRWFDVDFSAGECQVTRHVDTEAAAAAEALDHARRLHPHPTQVKLEAELHGRTAAAADFSFHVRGYTNTEKTRVTILVTEAPVPVYAAIDSWRTSQAVSLRMTMVQLSWTQEMSTYVATAAKFATPFAIDDGDDGVVDNGASGVAITPAEDTDRGGDTAAAALPSSVENAALFSIILEGVQLERLATEDNENFYLAVHQMQWVDEKQKAVFVYRARPRLPPAMATLQAADAAQSSAGAAAAMLRTPRLSSASPSSLSSPSRAKPNPSDRTGSLTRRRQLHRAGSPAVGTAAAGAKSRDASSGGYGALLEPITATANRLLSTALGRSDAFLLCMEKQNDLELSYSLIKYADGVTRYTELRNVLTPLVVVLTDFWVVDMIQEVRRLRLLLGLHKQSVASQTTTTSPLVLTVSSLRQQQRSTWRSFGDEDTGSGVMVVVPGKQAFSDPCARPPSWRLGQRSGSVIVVDGDTEAEVLPSEQPTLAAQMVPRHRSPSKRTSSEDAVRQRRPGQQTNPLSRRGSQGRNRDGDKSSVTATSSVHTRRTGSSHTHNSKAGKMRSATRRLVTTTPASPRRYGPSCAAIAATAVTVPPQQQYQQGGGNTAGFLSQAFFLQQLVQEVRTRLEQRGTDVMAGSVAALATRGEKQLQSGSGKLLLLPGGIAGAGPEVQHRQLLRGTASAAVRHYQSAMHRGVPGDGLVGATTVDADGNRAVADVGGSGARAAGDGGVGRVSTASFMFIERLEVQRVTLYVTFVRHSPDPLRPLLGAYAWMLPSQLCQREFYLPAWTLTRQVETPASLRARLVRWGMHSLREQWTKVTKLGTLLDALKFWQHRTLLLHGAPRPLTLSRVQKQQQQQQKRGGGGGQPLATFAPCVSSGEEEHDENTDDDGGNADPQRGGAQVKSTVAPMEQRL</sequence>
<feature type="compositionally biased region" description="Polar residues" evidence="3">
    <location>
        <begin position="4979"/>
        <end position="4993"/>
    </location>
</feature>
<feature type="compositionally biased region" description="Low complexity" evidence="3">
    <location>
        <begin position="4715"/>
        <end position="4735"/>
    </location>
</feature>
<feature type="compositionally biased region" description="Polar residues" evidence="3">
    <location>
        <begin position="2195"/>
        <end position="2211"/>
    </location>
</feature>
<feature type="compositionally biased region" description="Polar residues" evidence="3">
    <location>
        <begin position="3663"/>
        <end position="3687"/>
    </location>
</feature>
<dbReference type="STRING" id="5664.Q4QHS5"/>
<feature type="region of interest" description="Disordered" evidence="3">
    <location>
        <begin position="2833"/>
        <end position="2885"/>
    </location>
</feature>
<keyword evidence="6" id="KW-1185">Reference proteome</keyword>
<feature type="region of interest" description="Disordered" evidence="3">
    <location>
        <begin position="2656"/>
        <end position="2679"/>
    </location>
</feature>
<proteinExistence type="inferred from homology"/>
<dbReference type="RefSeq" id="XP_001681273.1">
    <property type="nucleotide sequence ID" value="XM_001681221.1"/>
</dbReference>
<feature type="region of interest" description="Disordered" evidence="3">
    <location>
        <begin position="3286"/>
        <end position="3305"/>
    </location>
</feature>
<feature type="compositionally biased region" description="Low complexity" evidence="3">
    <location>
        <begin position="3203"/>
        <end position="3221"/>
    </location>
</feature>
<comment type="similarity">
    <text evidence="1">Belongs to the VPS13 family.</text>
</comment>
<dbReference type="OMA" id="PFMAIGE"/>
<feature type="region of interest" description="Disordered" evidence="3">
    <location>
        <begin position="2194"/>
        <end position="2227"/>
    </location>
</feature>
<dbReference type="KEGG" id="lma:LMJF_09_0990"/>
<feature type="compositionally biased region" description="Low complexity" evidence="3">
    <location>
        <begin position="2380"/>
        <end position="2394"/>
    </location>
</feature>
<dbReference type="EMBL" id="FR796405">
    <property type="protein sequence ID" value="CAJ02806.1"/>
    <property type="molecule type" value="Genomic_DNA"/>
</dbReference>
<evidence type="ECO:0000313" key="6">
    <source>
        <dbReference type="Proteomes" id="UP000000542"/>
    </source>
</evidence>
<dbReference type="HOGENOM" id="CLU_223198_0_0_1"/>
<feature type="region of interest" description="Disordered" evidence="3">
    <location>
        <begin position="1175"/>
        <end position="1258"/>
    </location>
</feature>
<feature type="compositionally biased region" description="Basic residues" evidence="3">
    <location>
        <begin position="5010"/>
        <end position="5031"/>
    </location>
</feature>
<feature type="compositionally biased region" description="Basic and acidic residues" evidence="3">
    <location>
        <begin position="2857"/>
        <end position="2868"/>
    </location>
</feature>
<feature type="compositionally biased region" description="Acidic residues" evidence="3">
    <location>
        <begin position="2839"/>
        <end position="2856"/>
    </location>
</feature>
<feature type="region of interest" description="Disordered" evidence="3">
    <location>
        <begin position="2069"/>
        <end position="2104"/>
    </location>
</feature>
<feature type="region of interest" description="Disordered" evidence="3">
    <location>
        <begin position="2891"/>
        <end position="2910"/>
    </location>
</feature>
<feature type="region of interest" description="Disordered" evidence="3">
    <location>
        <begin position="5316"/>
        <end position="5381"/>
    </location>
</feature>
<feature type="region of interest" description="Disordered" evidence="3">
    <location>
        <begin position="4942"/>
        <end position="5046"/>
    </location>
</feature>
<dbReference type="InterPro" id="IPR026854">
    <property type="entry name" value="VPS13_N"/>
</dbReference>
<feature type="region of interest" description="Disordered" evidence="3">
    <location>
        <begin position="3540"/>
        <end position="3583"/>
    </location>
</feature>
<dbReference type="GO" id="GO:0006623">
    <property type="term" value="P:protein targeting to vacuole"/>
    <property type="evidence" value="ECO:0000318"/>
    <property type="project" value="GO_Central"/>
</dbReference>
<dbReference type="VEuPathDB" id="TriTrypDB:LMJSD75_090015800"/>
<evidence type="ECO:0000256" key="1">
    <source>
        <dbReference type="ARBA" id="ARBA00006545"/>
    </source>
</evidence>
<dbReference type="Pfam" id="PF12624">
    <property type="entry name" value="VPS13_N"/>
    <property type="match status" value="1"/>
</dbReference>
<feature type="domain" description="Chorein N-terminal" evidence="4">
    <location>
        <begin position="2"/>
        <end position="359"/>
    </location>
</feature>
<dbReference type="VEuPathDB" id="TriTrypDB:LMJFC_090016700"/>
<feature type="compositionally biased region" description="Polar residues" evidence="3">
    <location>
        <begin position="1231"/>
        <end position="1246"/>
    </location>
</feature>
<dbReference type="InterPro" id="IPR026847">
    <property type="entry name" value="VPS13"/>
</dbReference>
<dbReference type="Proteomes" id="UP000000542">
    <property type="component" value="Chromosome 9"/>
</dbReference>